<gene>
    <name evidence="1" type="ORF">AO382_0318</name>
</gene>
<accession>A0A7Z1A4M4</accession>
<dbReference type="EMBL" id="LXHE01000002">
    <property type="protein sequence ID" value="OAV01952.1"/>
    <property type="molecule type" value="Genomic_DNA"/>
</dbReference>
<protein>
    <submittedName>
        <fullName evidence="1">Uncharacterized protein</fullName>
    </submittedName>
</protein>
<dbReference type="Proteomes" id="UP000078446">
    <property type="component" value="Unassembled WGS sequence"/>
</dbReference>
<evidence type="ECO:0000313" key="2">
    <source>
        <dbReference type="Proteomes" id="UP000078446"/>
    </source>
</evidence>
<comment type="caution">
    <text evidence="1">The sequence shown here is derived from an EMBL/GenBank/DDBJ whole genome shotgun (WGS) entry which is preliminary data.</text>
</comment>
<sequence>MNTKNHEPSHAIRGFCQTLKAKHINDQPCLRSNSAINAVSD</sequence>
<organism evidence="1 2">
    <name type="scientific">Moraxella catarrhalis</name>
    <name type="common">Branhamella catarrhalis</name>
    <dbReference type="NCBI Taxonomy" id="480"/>
    <lineage>
        <taxon>Bacteria</taxon>
        <taxon>Pseudomonadati</taxon>
        <taxon>Pseudomonadota</taxon>
        <taxon>Gammaproteobacteria</taxon>
        <taxon>Moraxellales</taxon>
        <taxon>Moraxellaceae</taxon>
        <taxon>Moraxella</taxon>
    </lineage>
</organism>
<evidence type="ECO:0000313" key="1">
    <source>
        <dbReference type="EMBL" id="OAV01952.1"/>
    </source>
</evidence>
<dbReference type="AlphaFoldDB" id="A0A7Z1A4M4"/>
<name>A0A7Z1A4M4_MORCA</name>
<proteinExistence type="predicted"/>
<reference evidence="1 2" key="1">
    <citation type="journal article" date="2016" name="Genome Biol. Evol.">
        <title>Comparative Genomic Analyses of the Moraxella catarrhalis Serosensitive and Seroresistant Lineages Demonstrate Their Independent Evolution.</title>
        <authorList>
            <person name="Earl J.P."/>
            <person name="de Vries S.P."/>
            <person name="Ahmed A."/>
            <person name="Powell E."/>
            <person name="Schultz M.P."/>
            <person name="Hermans P.W."/>
            <person name="Hill D.J."/>
            <person name="Zhou Z."/>
            <person name="Constantinidou C.I."/>
            <person name="Hu F.Z."/>
            <person name="Bootsma H.J."/>
            <person name="Ehrlich G.D."/>
        </authorList>
    </citation>
    <scope>NUCLEOTIDE SEQUENCE [LARGE SCALE GENOMIC DNA]</scope>
    <source>
        <strain evidence="1 2">Z7574</strain>
    </source>
</reference>